<comment type="caution">
    <text evidence="3">The sequence shown here is derived from an EMBL/GenBank/DDBJ whole genome shotgun (WGS) entry which is preliminary data.</text>
</comment>
<dbReference type="PROSITE" id="PS50966">
    <property type="entry name" value="ZF_SWIM"/>
    <property type="match status" value="1"/>
</dbReference>
<dbReference type="EMBL" id="JACHGZ010000029">
    <property type="protein sequence ID" value="MBB5149820.1"/>
    <property type="molecule type" value="Genomic_DNA"/>
</dbReference>
<feature type="domain" description="SWIM-type" evidence="2">
    <location>
        <begin position="72"/>
        <end position="104"/>
    </location>
</feature>
<dbReference type="GO" id="GO:0008270">
    <property type="term" value="F:zinc ion binding"/>
    <property type="evidence" value="ECO:0007669"/>
    <property type="project" value="UniProtKB-KW"/>
</dbReference>
<evidence type="ECO:0000256" key="1">
    <source>
        <dbReference type="PROSITE-ProRule" id="PRU00325"/>
    </source>
</evidence>
<evidence type="ECO:0000313" key="3">
    <source>
        <dbReference type="EMBL" id="MBB5149820.1"/>
    </source>
</evidence>
<sequence>MVLSVAHIAEEQEKFIRQTLRTIERELHPSVTEDEEIIRRALFAVRNQSVVFHRYVSVFSVLTTTVKDVHPTEVMIDFLSNSITCTCPNNGWCRHKVSVLLSLYQHIDSVQEWISNWRSKKSVNLQALANVRTPDNWLKMVDEVLSHYLDGAVEIPSFLYLNIAENALEKLNKQIPFEREWQPIYRLFMELAVVYQLSRHFTDLESEFHVDHYQHFFDKRFQSIQKIVHEFSGKSRLFATDPFFDKMQIMLREVMLEREGFVSRRMNLYLLFWDEVFYEKRRVLEELIFLQEQKHTKIPELLIVFYIILKNYSALEENMRHIRPEHLEIYLGLVKFAYSKQNERAGEILLRSILPYLKGVIQKVQPAFRPYVVSSIYSLYEKMDLTEDEELLLYSSFGKDGVQPYSDYLLKQKRYEEWVALQQLYPSSIEYLEFYGLKEVVEEAPAVVLPLYHFYAMEEIKQKSRLHYKQAVRIWKKMKTAAKKAGKMNFWEEYIASIRNQYKRLRALQEELEKGNLFI</sequence>
<dbReference type="RefSeq" id="WP_168412734.1">
    <property type="nucleotide sequence ID" value="NZ_JAAXPW010000038.1"/>
</dbReference>
<protein>
    <recommendedName>
        <fullName evidence="2">SWIM-type domain-containing protein</fullName>
    </recommendedName>
</protein>
<gene>
    <name evidence="3" type="ORF">HNR36_002212</name>
</gene>
<dbReference type="AlphaFoldDB" id="A0A840PVA7"/>
<reference evidence="3 4" key="1">
    <citation type="submission" date="2020-08" db="EMBL/GenBank/DDBJ databases">
        <title>Genomic Encyclopedia of Type Strains, Phase IV (KMG-IV): sequencing the most valuable type-strain genomes for metagenomic binning, comparative biology and taxonomic classification.</title>
        <authorList>
            <person name="Goeker M."/>
        </authorList>
    </citation>
    <scope>NUCLEOTIDE SEQUENCE [LARGE SCALE GENOMIC DNA]</scope>
    <source>
        <strain evidence="3 4">DSM 10633</strain>
    </source>
</reference>
<dbReference type="Pfam" id="PF04434">
    <property type="entry name" value="SWIM"/>
    <property type="match status" value="1"/>
</dbReference>
<keyword evidence="1" id="KW-0479">Metal-binding</keyword>
<evidence type="ECO:0000259" key="2">
    <source>
        <dbReference type="PROSITE" id="PS50966"/>
    </source>
</evidence>
<proteinExistence type="predicted"/>
<keyword evidence="1" id="KW-0862">Zinc</keyword>
<organism evidence="3 4">
    <name type="scientific">Ureibacillus thermosphaericus</name>
    <dbReference type="NCBI Taxonomy" id="51173"/>
    <lineage>
        <taxon>Bacteria</taxon>
        <taxon>Bacillati</taxon>
        <taxon>Bacillota</taxon>
        <taxon>Bacilli</taxon>
        <taxon>Bacillales</taxon>
        <taxon>Caryophanaceae</taxon>
        <taxon>Ureibacillus</taxon>
    </lineage>
</organism>
<dbReference type="InterPro" id="IPR007527">
    <property type="entry name" value="Znf_SWIM"/>
</dbReference>
<keyword evidence="1" id="KW-0863">Zinc-finger</keyword>
<name>A0A840PVA7_URETH</name>
<keyword evidence="4" id="KW-1185">Reference proteome</keyword>
<accession>A0A840PVA7</accession>
<evidence type="ECO:0000313" key="4">
    <source>
        <dbReference type="Proteomes" id="UP000557217"/>
    </source>
</evidence>
<dbReference type="Proteomes" id="UP000557217">
    <property type="component" value="Unassembled WGS sequence"/>
</dbReference>